<evidence type="ECO:0000313" key="1">
    <source>
        <dbReference type="EMBL" id="SCM70059.1"/>
    </source>
</evidence>
<sequence length="134" mass="15586">MLDYSLFKKINDLFASGQHDKARHLLMEVQSRCIALRDELSMLKVRLKTLEDIAFFAENLHVQDGFYWLTANDVRQGPFCPRCYESEGGLIRLERWQKALHCPYCHAVYPGGRQEAEYQDGAALRHARIIPFAR</sequence>
<proteinExistence type="predicted"/>
<dbReference type="RefSeq" id="WP_179981570.1">
    <property type="nucleotide sequence ID" value="NZ_LT608333.1"/>
</dbReference>
<dbReference type="AlphaFoldDB" id="A0A212KY58"/>
<organism evidence="1">
    <name type="scientific">uncultured Desulfovibrio sp</name>
    <dbReference type="NCBI Taxonomy" id="167968"/>
    <lineage>
        <taxon>Bacteria</taxon>
        <taxon>Pseudomonadati</taxon>
        <taxon>Thermodesulfobacteriota</taxon>
        <taxon>Desulfovibrionia</taxon>
        <taxon>Desulfovibrionales</taxon>
        <taxon>Desulfovibrionaceae</taxon>
        <taxon>Desulfovibrio</taxon>
        <taxon>environmental samples</taxon>
    </lineage>
</organism>
<accession>A0A212KY58</accession>
<protein>
    <submittedName>
        <fullName evidence="1">Uncharacterized protein</fullName>
    </submittedName>
</protein>
<dbReference type="EMBL" id="FMJC01000001">
    <property type="protein sequence ID" value="SCM70059.1"/>
    <property type="molecule type" value="Genomic_DNA"/>
</dbReference>
<reference evidence="1" key="1">
    <citation type="submission" date="2016-08" db="EMBL/GenBank/DDBJ databases">
        <authorList>
            <person name="Seilhamer J.J."/>
        </authorList>
    </citation>
    <scope>NUCLEOTIDE SEQUENCE</scope>
    <source>
        <strain evidence="1">86-1</strain>
    </source>
</reference>
<gene>
    <name evidence="1" type="ORF">KL86DES1_10161</name>
</gene>
<name>A0A212KY58_9BACT</name>